<evidence type="ECO:0000256" key="6">
    <source>
        <dbReference type="ARBA" id="ARBA00022723"/>
    </source>
</evidence>
<evidence type="ECO:0000256" key="7">
    <source>
        <dbReference type="ARBA" id="ARBA00022842"/>
    </source>
</evidence>
<comment type="pathway">
    <text evidence="10">Carbohydrate metabolism; glyoxylate cycle; (S)-malate from isocitrate: step 2/2.</text>
</comment>
<evidence type="ECO:0000256" key="5">
    <source>
        <dbReference type="ARBA" id="ARBA00022679"/>
    </source>
</evidence>
<comment type="similarity">
    <text evidence="10">Belongs to the malate synthase family. GlcB subfamily.</text>
</comment>
<dbReference type="InterPro" id="IPR048356">
    <property type="entry name" value="MS_N"/>
</dbReference>
<comment type="function">
    <text evidence="10">Involved in the glycolate utilization. Catalyzes the condensation and subsequent hydrolysis of acetyl-coenzyme A (acetyl-CoA) and glyoxylate to form malate and CoA.</text>
</comment>
<feature type="domain" description="Malate synthase TIM barrel" evidence="11">
    <location>
        <begin position="332"/>
        <end position="562"/>
    </location>
</feature>
<comment type="subunit">
    <text evidence="10">Monomer.</text>
</comment>
<evidence type="ECO:0000259" key="14">
    <source>
        <dbReference type="Pfam" id="PF20659"/>
    </source>
</evidence>
<evidence type="ECO:0000256" key="9">
    <source>
        <dbReference type="ARBA" id="ARBA00047918"/>
    </source>
</evidence>
<protein>
    <recommendedName>
        <fullName evidence="10">Malate synthase G</fullName>
        <ecNumber evidence="10">2.3.3.9</ecNumber>
    </recommendedName>
</protein>
<evidence type="ECO:0000256" key="1">
    <source>
        <dbReference type="ARBA" id="ARBA00001946"/>
    </source>
</evidence>
<dbReference type="HAMAP" id="MF_00641">
    <property type="entry name" value="Malate_synth_G"/>
    <property type="match status" value="1"/>
</dbReference>
<dbReference type="Gene3D" id="1.20.1220.12">
    <property type="entry name" value="Malate synthase, domain III"/>
    <property type="match status" value="1"/>
</dbReference>
<dbReference type="GO" id="GO:0004474">
    <property type="term" value="F:malate synthase activity"/>
    <property type="evidence" value="ECO:0007669"/>
    <property type="project" value="UniProtKB-EC"/>
</dbReference>
<feature type="binding site" evidence="10">
    <location>
        <begin position="126"/>
        <end position="127"/>
    </location>
    <ligand>
        <name>acetyl-CoA</name>
        <dbReference type="ChEBI" id="CHEBI:57288"/>
    </ligand>
</feature>
<dbReference type="NCBIfam" id="NF002825">
    <property type="entry name" value="PRK02999.1"/>
    <property type="match status" value="1"/>
</dbReference>
<dbReference type="InterPro" id="IPR001465">
    <property type="entry name" value="Malate_synthase_TIM"/>
</dbReference>
<dbReference type="Proteomes" id="UP001597302">
    <property type="component" value="Unassembled WGS sequence"/>
</dbReference>
<dbReference type="InterPro" id="IPR011076">
    <property type="entry name" value="Malate_synth_sf"/>
</dbReference>
<feature type="binding site" evidence="10">
    <location>
        <position position="454"/>
    </location>
    <ligand>
        <name>Mg(2+)</name>
        <dbReference type="ChEBI" id="CHEBI:18420"/>
    </ligand>
</feature>
<comment type="catalytic activity">
    <reaction evidence="9 10">
        <text>glyoxylate + acetyl-CoA + H2O = (S)-malate + CoA + H(+)</text>
        <dbReference type="Rhea" id="RHEA:18181"/>
        <dbReference type="ChEBI" id="CHEBI:15377"/>
        <dbReference type="ChEBI" id="CHEBI:15378"/>
        <dbReference type="ChEBI" id="CHEBI:15589"/>
        <dbReference type="ChEBI" id="CHEBI:36655"/>
        <dbReference type="ChEBI" id="CHEBI:57287"/>
        <dbReference type="ChEBI" id="CHEBI:57288"/>
        <dbReference type="EC" id="2.3.3.9"/>
    </reaction>
</comment>
<dbReference type="InterPro" id="IPR048357">
    <property type="entry name" value="MSG_insertion"/>
</dbReference>
<feature type="binding site" evidence="10">
    <location>
        <position position="335"/>
    </location>
    <ligand>
        <name>glyoxylate</name>
        <dbReference type="ChEBI" id="CHEBI:36655"/>
    </ligand>
</feature>
<dbReference type="RefSeq" id="WP_131578818.1">
    <property type="nucleotide sequence ID" value="NZ_CBCSAJ010000138.1"/>
</dbReference>
<keyword evidence="8 10" id="KW-0558">Oxidation</keyword>
<feature type="active site" description="Proton donor" evidence="10">
    <location>
        <position position="624"/>
    </location>
</feature>
<feature type="binding site" evidence="10">
    <location>
        <begin position="451"/>
        <end position="454"/>
    </location>
    <ligand>
        <name>glyoxylate</name>
        <dbReference type="ChEBI" id="CHEBI:36655"/>
    </ligand>
</feature>
<evidence type="ECO:0000259" key="13">
    <source>
        <dbReference type="Pfam" id="PF20658"/>
    </source>
</evidence>
<feature type="binding site" evidence="10">
    <location>
        <position position="119"/>
    </location>
    <ligand>
        <name>acetyl-CoA</name>
        <dbReference type="ChEBI" id="CHEBI:57288"/>
    </ligand>
</feature>
<keyword evidence="4 10" id="KW-0816">Tricarboxylic acid cycle</keyword>
<name>A0ABW4DW97_9RHOB</name>
<feature type="binding site" evidence="10">
    <location>
        <position position="426"/>
    </location>
    <ligand>
        <name>Mg(2+)</name>
        <dbReference type="ChEBI" id="CHEBI:18420"/>
    </ligand>
</feature>
<dbReference type="InterPro" id="IPR006253">
    <property type="entry name" value="Malate_synthG"/>
</dbReference>
<dbReference type="Pfam" id="PF01274">
    <property type="entry name" value="MS_TIM-barrel"/>
    <property type="match status" value="1"/>
</dbReference>
<evidence type="ECO:0000256" key="8">
    <source>
        <dbReference type="ARBA" id="ARBA00023097"/>
    </source>
</evidence>
<dbReference type="Pfam" id="PF20658">
    <property type="entry name" value="MSG_insertion"/>
    <property type="match status" value="1"/>
</dbReference>
<comment type="caution">
    <text evidence="10">Lacks conserved residue(s) required for the propagation of feature annotation.</text>
</comment>
<dbReference type="EC" id="2.3.3.9" evidence="10"/>
<keyword evidence="15" id="KW-0012">Acyltransferase</keyword>
<feature type="domain" description="Malate synthase C-terminal" evidence="14">
    <location>
        <begin position="586"/>
        <end position="674"/>
    </location>
</feature>
<feature type="active site" description="Proton acceptor" evidence="10">
    <location>
        <position position="335"/>
    </location>
</feature>
<feature type="binding site" evidence="10">
    <location>
        <position position="271"/>
    </location>
    <ligand>
        <name>acetyl-CoA</name>
        <dbReference type="ChEBI" id="CHEBI:57288"/>
    </ligand>
</feature>
<dbReference type="PANTHER" id="PTHR42739">
    <property type="entry name" value="MALATE SYNTHASE G"/>
    <property type="match status" value="1"/>
</dbReference>
<evidence type="ECO:0000259" key="11">
    <source>
        <dbReference type="Pfam" id="PF01274"/>
    </source>
</evidence>
<proteinExistence type="inferred from homology"/>
<comment type="caution">
    <text evidence="15">The sequence shown here is derived from an EMBL/GenBank/DDBJ whole genome shotgun (WGS) entry which is preliminary data.</text>
</comment>
<feature type="modified residue" description="Cysteine sulfenic acid (-SOH)" evidence="10">
    <location>
        <position position="610"/>
    </location>
</feature>
<feature type="binding site" evidence="10">
    <location>
        <position position="308"/>
    </location>
    <ligand>
        <name>acetyl-CoA</name>
        <dbReference type="ChEBI" id="CHEBI:57288"/>
    </ligand>
</feature>
<organism evidence="15 16">
    <name type="scientific">Paracoccus nototheniae</name>
    <dbReference type="NCBI Taxonomy" id="2489002"/>
    <lineage>
        <taxon>Bacteria</taxon>
        <taxon>Pseudomonadati</taxon>
        <taxon>Pseudomonadota</taxon>
        <taxon>Alphaproteobacteria</taxon>
        <taxon>Rhodobacterales</taxon>
        <taxon>Paracoccaceae</taxon>
        <taxon>Paracoccus</taxon>
    </lineage>
</organism>
<evidence type="ECO:0000256" key="10">
    <source>
        <dbReference type="HAMAP-Rule" id="MF_00641"/>
    </source>
</evidence>
<evidence type="ECO:0000256" key="4">
    <source>
        <dbReference type="ARBA" id="ARBA00022532"/>
    </source>
</evidence>
<accession>A0ABW4DW97</accession>
<keyword evidence="16" id="KW-1185">Reference proteome</keyword>
<dbReference type="Gene3D" id="3.20.20.360">
    <property type="entry name" value="Malate synthase, domain 3"/>
    <property type="match status" value="2"/>
</dbReference>
<sequence length="716" mass="76500">MARPVTQIHGLQVDSDFAAFIRAQVLPGTDVTEDAFWQGYAALLDGFADENRALLDRRAALQDQIDAWHKAHGNQPWDGAAYRGFLDEIGYLTPEPAPFTIDNGAIDPEIATMAGPQLVVPVSNARFALNAANARWGSLYDALYGSDVMGPVPSGGFDTARRDAVVARAAEFLDQAVPLLAGSHAAVEAYGADDQGLVATIASQPVRLADADAFVGTRTDGDDTAFVLRHHGLHVELVINPAHPIGAASASGLRDVVLEAALSAIQDCEDSVAAVDAPDKIGVYANWLGLMRGDLTESFDKGGKVMTRRLNPDLVVTRPDGSTLTLQGRALLLVRNVGHLMTTDVVTRDGQPTPEGLLDAMVTVACAIHDLNKTQGPRNSRAGAVYVVKPKMHGPDEAAFADRLFTHVEQVLGLPANTVKLGLMDEERRTSANLAACIHALRHRLFFINTGFLDRTGDEIHTSMQAGAFLGRDGMKAAPWLKAYEDRNVQIGLAAGLKGRAQIGKGMWAKPDALAEMLAAKIGHPQSGATTAWVPSPTAATLHALHYHMVDVAARQDELSGQPVPGLDLLLTPALALDPIPQDQILRELDNSAQGILGYVVRWVDQGIGCSKVPDIDDVQLMEDRATCRISAQYLANWLEHGLIGRDQVEDALRRMAAKVDAQNAGDPAYRPMAPGFDGPAFQAARDLVLTGTSQPSGYTEPALHARRAEAKALAG</sequence>
<dbReference type="InterPro" id="IPR044856">
    <property type="entry name" value="Malate_synth_C_sf"/>
</dbReference>
<dbReference type="PANTHER" id="PTHR42739:SF1">
    <property type="entry name" value="MALATE SYNTHASE G"/>
    <property type="match status" value="1"/>
</dbReference>
<dbReference type="InterPro" id="IPR046363">
    <property type="entry name" value="MS_N_TIM-barrel_dom"/>
</dbReference>
<feature type="domain" description="Malate synthase N-terminal" evidence="12">
    <location>
        <begin position="17"/>
        <end position="70"/>
    </location>
</feature>
<keyword evidence="2 10" id="KW-0329">Glyoxylate bypass</keyword>
<comment type="cofactor">
    <cofactor evidence="1 10">
        <name>Mg(2+)</name>
        <dbReference type="ChEBI" id="CHEBI:18420"/>
    </cofactor>
</comment>
<feature type="binding site" evidence="10">
    <location>
        <position position="535"/>
    </location>
    <ligand>
        <name>acetyl-CoA</name>
        <dbReference type="ChEBI" id="CHEBI:57288"/>
    </ligand>
</feature>
<evidence type="ECO:0000256" key="2">
    <source>
        <dbReference type="ARBA" id="ARBA00022435"/>
    </source>
</evidence>
<dbReference type="SUPFAM" id="SSF51645">
    <property type="entry name" value="Malate synthase G"/>
    <property type="match status" value="1"/>
</dbReference>
<dbReference type="EMBL" id="JBHTOQ010000018">
    <property type="protein sequence ID" value="MFD1481111.1"/>
    <property type="molecule type" value="Genomic_DNA"/>
</dbReference>
<evidence type="ECO:0000313" key="15">
    <source>
        <dbReference type="EMBL" id="MFD1481111.1"/>
    </source>
</evidence>
<keyword evidence="7 10" id="KW-0460">Magnesium</keyword>
<evidence type="ECO:0000313" key="16">
    <source>
        <dbReference type="Proteomes" id="UP001597302"/>
    </source>
</evidence>
<keyword evidence="3 10" id="KW-0963">Cytoplasm</keyword>
<feature type="binding site" evidence="10">
    <location>
        <position position="426"/>
    </location>
    <ligand>
        <name>glyoxylate</name>
        <dbReference type="ChEBI" id="CHEBI:36655"/>
    </ligand>
</feature>
<dbReference type="Pfam" id="PF20656">
    <property type="entry name" value="MS_N"/>
    <property type="match status" value="1"/>
</dbReference>
<comment type="subcellular location">
    <subcellularLocation>
        <location evidence="10">Cytoplasm</location>
    </subcellularLocation>
</comment>
<dbReference type="InterPro" id="IPR048355">
    <property type="entry name" value="MS_C"/>
</dbReference>
<keyword evidence="5 10" id="KW-0808">Transferase</keyword>
<feature type="domain" description="Malate synthase G alpha-beta insertion" evidence="13">
    <location>
        <begin position="158"/>
        <end position="228"/>
    </location>
</feature>
<keyword evidence="6 10" id="KW-0479">Metal-binding</keyword>
<evidence type="ECO:0000259" key="12">
    <source>
        <dbReference type="Pfam" id="PF20656"/>
    </source>
</evidence>
<reference evidence="16" key="1">
    <citation type="journal article" date="2019" name="Int. J. Syst. Evol. Microbiol.">
        <title>The Global Catalogue of Microorganisms (GCM) 10K type strain sequencing project: providing services to taxonomists for standard genome sequencing and annotation.</title>
        <authorList>
            <consortium name="The Broad Institute Genomics Platform"/>
            <consortium name="The Broad Institute Genome Sequencing Center for Infectious Disease"/>
            <person name="Wu L."/>
            <person name="Ma J."/>
        </authorList>
    </citation>
    <scope>NUCLEOTIDE SEQUENCE [LARGE SCALE GENOMIC DNA]</scope>
    <source>
        <strain evidence="16">CCM 8875</strain>
    </source>
</reference>
<gene>
    <name evidence="10" type="primary">glcB</name>
    <name evidence="15" type="ORF">ACFQ5P_07385</name>
</gene>
<dbReference type="Pfam" id="PF20659">
    <property type="entry name" value="MS_C"/>
    <property type="match status" value="1"/>
</dbReference>
<evidence type="ECO:0000256" key="3">
    <source>
        <dbReference type="ARBA" id="ARBA00022490"/>
    </source>
</evidence>